<evidence type="ECO:0000313" key="1">
    <source>
        <dbReference type="EMBL" id="CAF3786656.1"/>
    </source>
</evidence>
<reference evidence="1" key="1">
    <citation type="submission" date="2021-02" db="EMBL/GenBank/DDBJ databases">
        <authorList>
            <person name="Nowell W R."/>
        </authorList>
    </citation>
    <scope>NUCLEOTIDE SEQUENCE</scope>
</reference>
<dbReference type="AlphaFoldDB" id="A0A819B4G2"/>
<organism evidence="1 2">
    <name type="scientific">Rotaria socialis</name>
    <dbReference type="NCBI Taxonomy" id="392032"/>
    <lineage>
        <taxon>Eukaryota</taxon>
        <taxon>Metazoa</taxon>
        <taxon>Spiralia</taxon>
        <taxon>Gnathifera</taxon>
        <taxon>Rotifera</taxon>
        <taxon>Eurotatoria</taxon>
        <taxon>Bdelloidea</taxon>
        <taxon>Philodinida</taxon>
        <taxon>Philodinidae</taxon>
        <taxon>Rotaria</taxon>
    </lineage>
</organism>
<accession>A0A819B4G2</accession>
<protein>
    <submittedName>
        <fullName evidence="1">Uncharacterized protein</fullName>
    </submittedName>
</protein>
<sequence length="136" mass="15973">MLRHARWHRKSVSITARLPIFRACILPVLLYGSKVWTLMMKQEQRIASFYNRWLRTIIGVNLGDRMSNETLLDITGQPMIENIIRRNRLRWFGHVNKAASQDGCPSLTNKTMFGYFHGEKRPSNMGSKRWEDIHNS</sequence>
<dbReference type="PANTHER" id="PTHR47027">
    <property type="entry name" value="REVERSE TRANSCRIPTASE DOMAIN-CONTAINING PROTEIN"/>
    <property type="match status" value="1"/>
</dbReference>
<evidence type="ECO:0000313" key="2">
    <source>
        <dbReference type="Proteomes" id="UP000663865"/>
    </source>
</evidence>
<gene>
    <name evidence="1" type="ORF">KIK155_LOCUS31636</name>
</gene>
<comment type="caution">
    <text evidence="1">The sequence shown here is derived from an EMBL/GenBank/DDBJ whole genome shotgun (WGS) entry which is preliminary data.</text>
</comment>
<name>A0A819B4G2_9BILA</name>
<dbReference type="Proteomes" id="UP000663865">
    <property type="component" value="Unassembled WGS sequence"/>
</dbReference>
<dbReference type="PANTHER" id="PTHR47027:SF20">
    <property type="entry name" value="REVERSE TRANSCRIPTASE-LIKE PROTEIN WITH RNA-DIRECTED DNA POLYMERASE DOMAIN"/>
    <property type="match status" value="1"/>
</dbReference>
<proteinExistence type="predicted"/>
<dbReference type="EMBL" id="CAJNYV010005872">
    <property type="protein sequence ID" value="CAF3786656.1"/>
    <property type="molecule type" value="Genomic_DNA"/>
</dbReference>